<feature type="transmembrane region" description="Helical" evidence="1">
    <location>
        <begin position="520"/>
        <end position="540"/>
    </location>
</feature>
<keyword evidence="1" id="KW-0812">Transmembrane</keyword>
<dbReference type="AlphaFoldDB" id="A0AA39TYD9"/>
<dbReference type="Proteomes" id="UP001175000">
    <property type="component" value="Unassembled WGS sequence"/>
</dbReference>
<keyword evidence="1" id="KW-1133">Transmembrane helix</keyword>
<dbReference type="EMBL" id="JAULSU010000007">
    <property type="protein sequence ID" value="KAK0611753.1"/>
    <property type="molecule type" value="Genomic_DNA"/>
</dbReference>
<accession>A0AA39TYD9</accession>
<reference evidence="2" key="1">
    <citation type="submission" date="2023-06" db="EMBL/GenBank/DDBJ databases">
        <title>Genome-scale phylogeny and comparative genomics of the fungal order Sordariales.</title>
        <authorList>
            <consortium name="Lawrence Berkeley National Laboratory"/>
            <person name="Hensen N."/>
            <person name="Bonometti L."/>
            <person name="Westerberg I."/>
            <person name="Brannstrom I.O."/>
            <person name="Guillou S."/>
            <person name="Cros-Aarteil S."/>
            <person name="Calhoun S."/>
            <person name="Haridas S."/>
            <person name="Kuo A."/>
            <person name="Mondo S."/>
            <person name="Pangilinan J."/>
            <person name="Riley R."/>
            <person name="Labutti K."/>
            <person name="Andreopoulos B."/>
            <person name="Lipzen A."/>
            <person name="Chen C."/>
            <person name="Yanf M."/>
            <person name="Daum C."/>
            <person name="Ng V."/>
            <person name="Clum A."/>
            <person name="Steindorff A."/>
            <person name="Ohm R."/>
            <person name="Martin F."/>
            <person name="Silar P."/>
            <person name="Natvig D."/>
            <person name="Lalanne C."/>
            <person name="Gautier V."/>
            <person name="Ament-Velasquez S.L."/>
            <person name="Kruys A."/>
            <person name="Hutchinson M.I."/>
            <person name="Powell A.J."/>
            <person name="Barry K."/>
            <person name="Miller A.N."/>
            <person name="Grigoriev I.V."/>
            <person name="Debuchy R."/>
            <person name="Gladieux P."/>
            <person name="Thoren M.H."/>
            <person name="Johannesson H."/>
        </authorList>
    </citation>
    <scope>NUCLEOTIDE SEQUENCE</scope>
    <source>
        <strain evidence="2">CBS 606.72</strain>
    </source>
</reference>
<evidence type="ECO:0000313" key="3">
    <source>
        <dbReference type="Proteomes" id="UP001175000"/>
    </source>
</evidence>
<keyword evidence="3" id="KW-1185">Reference proteome</keyword>
<comment type="caution">
    <text evidence="2">The sequence shown here is derived from an EMBL/GenBank/DDBJ whole genome shotgun (WGS) entry which is preliminary data.</text>
</comment>
<proteinExistence type="predicted"/>
<organism evidence="2 3">
    <name type="scientific">Immersiella caudata</name>
    <dbReference type="NCBI Taxonomy" id="314043"/>
    <lineage>
        <taxon>Eukaryota</taxon>
        <taxon>Fungi</taxon>
        <taxon>Dikarya</taxon>
        <taxon>Ascomycota</taxon>
        <taxon>Pezizomycotina</taxon>
        <taxon>Sordariomycetes</taxon>
        <taxon>Sordariomycetidae</taxon>
        <taxon>Sordariales</taxon>
        <taxon>Lasiosphaeriaceae</taxon>
        <taxon>Immersiella</taxon>
    </lineage>
</organism>
<name>A0AA39TYD9_9PEZI</name>
<gene>
    <name evidence="2" type="ORF">B0T14DRAFT_334566</name>
</gene>
<sequence length="628" mass="67850">MAFLESAIPVEHNGIKSIIFRCAELLMGLFIFKFATLAAARSSHFTSYLMFSENHIQRLLFLTSRGLSRATLLVFLFTILSFLASLYGTLLWALDSPGYIFRSSDSTLARHMSALNPDAPYNIPLRLSAETLNTMSDESLRRAIGVGLFRSGVNITLTGDVKKGTPETVEPESLREVGARIWLDDEGFSVSADTYAPIPNDLEANNQTFPHRCILFGGGAGTWNCTFHSEFAAGYQQYLLGQPEVHWDDQSSYNDSQYISPSRTDNVWAAFGRGTGSAAVMQVFTVTKGNRRHTFTESIFRATMLTNPGVPFAPSEVTDLIFRAAGPNATEANSLLAQITSDMLSAQSNRSSYIYGFTLSSSPTSVFQSTFSYLTTLNPVSGTEVFSTIILSSVNITLIHSETISNPPAPLSPCEQPFQNEAFGGKITQTNCAGATMSIEGARFYGTVDTAAFLAVYGLGKGRSNVSSESLDQPVLDWVWNKGPTVMDLLVARAFAVSVDPGMVTVRLEKLVPAVSGLQLLLSALVAVLAAAAWGALVWGENRSWSKSFLCMVTHTTLGRGMPGEEKGFYMRRVPEVDVVGTGEGQGSVVVMEGRPVVLGGYPEVVNVGRGDGYEGLKGGEVRTSAIS</sequence>
<evidence type="ECO:0000256" key="1">
    <source>
        <dbReference type="SAM" id="Phobius"/>
    </source>
</evidence>
<keyword evidence="1" id="KW-0472">Membrane</keyword>
<feature type="transmembrane region" description="Helical" evidence="1">
    <location>
        <begin position="72"/>
        <end position="94"/>
    </location>
</feature>
<protein>
    <submittedName>
        <fullName evidence="2">Uncharacterized protein</fullName>
    </submittedName>
</protein>
<evidence type="ECO:0000313" key="2">
    <source>
        <dbReference type="EMBL" id="KAK0611753.1"/>
    </source>
</evidence>